<name>A0ABR1UXV7_9PEZI</name>
<evidence type="ECO:0000256" key="1">
    <source>
        <dbReference type="SAM" id="MobiDB-lite"/>
    </source>
</evidence>
<comment type="caution">
    <text evidence="3">The sequence shown here is derived from an EMBL/GenBank/DDBJ whole genome shotgun (WGS) entry which is preliminary data.</text>
</comment>
<evidence type="ECO:0000256" key="2">
    <source>
        <dbReference type="SAM" id="SignalP"/>
    </source>
</evidence>
<feature type="signal peptide" evidence="2">
    <location>
        <begin position="1"/>
        <end position="24"/>
    </location>
</feature>
<feature type="chain" id="PRO_5046420256" evidence="2">
    <location>
        <begin position="25"/>
        <end position="281"/>
    </location>
</feature>
<protein>
    <submittedName>
        <fullName evidence="3">Uncharacterized protein</fullName>
    </submittedName>
</protein>
<dbReference type="EMBL" id="JAQQWM010000005">
    <property type="protein sequence ID" value="KAK8063777.1"/>
    <property type="molecule type" value="Genomic_DNA"/>
</dbReference>
<gene>
    <name evidence="3" type="ORF">PG996_008429</name>
</gene>
<feature type="region of interest" description="Disordered" evidence="1">
    <location>
        <begin position="44"/>
        <end position="68"/>
    </location>
</feature>
<accession>A0ABR1UXV7</accession>
<reference evidence="3 4" key="1">
    <citation type="submission" date="2023-01" db="EMBL/GenBank/DDBJ databases">
        <title>Analysis of 21 Apiospora genomes using comparative genomics revels a genus with tremendous synthesis potential of carbohydrate active enzymes and secondary metabolites.</title>
        <authorList>
            <person name="Sorensen T."/>
        </authorList>
    </citation>
    <scope>NUCLEOTIDE SEQUENCE [LARGE SCALE GENOMIC DNA]</scope>
    <source>
        <strain evidence="3 4">CBS 83171</strain>
    </source>
</reference>
<keyword evidence="4" id="KW-1185">Reference proteome</keyword>
<feature type="compositionally biased region" description="Low complexity" evidence="1">
    <location>
        <begin position="268"/>
        <end position="281"/>
    </location>
</feature>
<dbReference type="Proteomes" id="UP001446871">
    <property type="component" value="Unassembled WGS sequence"/>
</dbReference>
<evidence type="ECO:0000313" key="4">
    <source>
        <dbReference type="Proteomes" id="UP001446871"/>
    </source>
</evidence>
<sequence length="281" mass="30545">MQPISLQGIATVILAASAVSPAVALPKEYPGKYPGKFPPKVITPGSYHHHVPETGPRPKPSGYPNASEVNATHADYARSYHYNRPRPKPSGQPIASDVNATHADYTALTYHEGYRYIRAPADCLGRGTQLGTVEFQHENHEKGLGWPGAMDKLAAQQADTLARNCAAACSEQRRNATAAAAADDEPDPRQCRFFHMELHTAMESPFVIQSCQLFSESLGTTYDRSFLTYPEVAFARWSWSASYAPEPFSAACSPKNPQEPKEPSVMNATRADAGAAAGQQR</sequence>
<feature type="region of interest" description="Disordered" evidence="1">
    <location>
        <begin position="247"/>
        <end position="281"/>
    </location>
</feature>
<evidence type="ECO:0000313" key="3">
    <source>
        <dbReference type="EMBL" id="KAK8063777.1"/>
    </source>
</evidence>
<keyword evidence="2" id="KW-0732">Signal</keyword>
<proteinExistence type="predicted"/>
<organism evidence="3 4">
    <name type="scientific">Apiospora saccharicola</name>
    <dbReference type="NCBI Taxonomy" id="335842"/>
    <lineage>
        <taxon>Eukaryota</taxon>
        <taxon>Fungi</taxon>
        <taxon>Dikarya</taxon>
        <taxon>Ascomycota</taxon>
        <taxon>Pezizomycotina</taxon>
        <taxon>Sordariomycetes</taxon>
        <taxon>Xylariomycetidae</taxon>
        <taxon>Amphisphaeriales</taxon>
        <taxon>Apiosporaceae</taxon>
        <taxon>Apiospora</taxon>
    </lineage>
</organism>